<dbReference type="SUPFAM" id="SSF53448">
    <property type="entry name" value="Nucleotide-diphospho-sugar transferases"/>
    <property type="match status" value="1"/>
</dbReference>
<dbReference type="Gene3D" id="3.90.550.10">
    <property type="entry name" value="Spore Coat Polysaccharide Biosynthesis Protein SpsA, Chain A"/>
    <property type="match status" value="1"/>
</dbReference>
<dbReference type="PANTHER" id="PTHR22572">
    <property type="entry name" value="SUGAR-1-PHOSPHATE GUANYL TRANSFERASE"/>
    <property type="match status" value="1"/>
</dbReference>
<dbReference type="AlphaFoldDB" id="A0A1G2R6V8"/>
<dbReference type="Proteomes" id="UP000178092">
    <property type="component" value="Unassembled WGS sequence"/>
</dbReference>
<name>A0A1G2R6V8_9BACT</name>
<sequence>MIKYDVFMAGQTKEKIAITIDEKLLSRVDKMIDGETIRNRSHAIEYLVTQSLRPKVKKALICAGETIMQKGVFIPAALLPFEEKRVIVHQIELLKSVGIKQVAVLAPDETTIQDVLGDGSAYGVSVEYIKQDAKAIGSGHAVLLAKKFFRNEDIFLVLYGDVFAQIDVTDFVEYHIDSDSVATVALTSIEDPSLYGVVSLKGEKIVAFKEKPTNKEGVSRVINAGVFCLEQEIFSYLGKDIADTLETNAFPKLAKEGKLGGYVFEGKWCNVRNQLCYSSQKK</sequence>
<reference evidence="2 3" key="1">
    <citation type="journal article" date="2016" name="Nat. Commun.">
        <title>Thousands of microbial genomes shed light on interconnected biogeochemical processes in an aquifer system.</title>
        <authorList>
            <person name="Anantharaman K."/>
            <person name="Brown C.T."/>
            <person name="Hug L.A."/>
            <person name="Sharon I."/>
            <person name="Castelle C.J."/>
            <person name="Probst A.J."/>
            <person name="Thomas B.C."/>
            <person name="Singh A."/>
            <person name="Wilkins M.J."/>
            <person name="Karaoz U."/>
            <person name="Brodie E.L."/>
            <person name="Williams K.H."/>
            <person name="Hubbard S.S."/>
            <person name="Banfield J.F."/>
        </authorList>
    </citation>
    <scope>NUCLEOTIDE SEQUENCE [LARGE SCALE GENOMIC DNA]</scope>
</reference>
<dbReference type="InterPro" id="IPR013321">
    <property type="entry name" value="Arc_rbn_hlx_hlx"/>
</dbReference>
<evidence type="ECO:0000313" key="2">
    <source>
        <dbReference type="EMBL" id="OHA67821.1"/>
    </source>
</evidence>
<feature type="domain" description="Nucleotidyl transferase" evidence="1">
    <location>
        <begin position="78"/>
        <end position="270"/>
    </location>
</feature>
<dbReference type="Gene3D" id="1.10.1220.10">
    <property type="entry name" value="Met repressor-like"/>
    <property type="match status" value="1"/>
</dbReference>
<dbReference type="InterPro" id="IPR005835">
    <property type="entry name" value="NTP_transferase_dom"/>
</dbReference>
<organism evidence="2 3">
    <name type="scientific">Candidatus Wildermuthbacteria bacterium RIFCSPHIGHO2_02_FULL_45_25</name>
    <dbReference type="NCBI Taxonomy" id="1802450"/>
    <lineage>
        <taxon>Bacteria</taxon>
        <taxon>Candidatus Wildermuthiibacteriota</taxon>
    </lineage>
</organism>
<evidence type="ECO:0000259" key="1">
    <source>
        <dbReference type="Pfam" id="PF00483"/>
    </source>
</evidence>
<dbReference type="EMBL" id="MHTV01000003">
    <property type="protein sequence ID" value="OHA67821.1"/>
    <property type="molecule type" value="Genomic_DNA"/>
</dbReference>
<dbReference type="InterPro" id="IPR029044">
    <property type="entry name" value="Nucleotide-diphossugar_trans"/>
</dbReference>
<dbReference type="CDD" id="cd04181">
    <property type="entry name" value="NTP_transferase"/>
    <property type="match status" value="1"/>
</dbReference>
<comment type="caution">
    <text evidence="2">The sequence shown here is derived from an EMBL/GenBank/DDBJ whole genome shotgun (WGS) entry which is preliminary data.</text>
</comment>
<gene>
    <name evidence="2" type="ORF">A3C04_04240</name>
</gene>
<proteinExistence type="predicted"/>
<protein>
    <recommendedName>
        <fullName evidence="1">Nucleotidyl transferase domain-containing protein</fullName>
    </recommendedName>
</protein>
<evidence type="ECO:0000313" key="3">
    <source>
        <dbReference type="Proteomes" id="UP000178092"/>
    </source>
</evidence>
<dbReference type="GO" id="GO:0006355">
    <property type="term" value="P:regulation of DNA-templated transcription"/>
    <property type="evidence" value="ECO:0007669"/>
    <property type="project" value="InterPro"/>
</dbReference>
<dbReference type="CDD" id="cd22231">
    <property type="entry name" value="RHH_NikR_HicB-like"/>
    <property type="match status" value="1"/>
</dbReference>
<accession>A0A1G2R6V8</accession>
<dbReference type="Pfam" id="PF00483">
    <property type="entry name" value="NTP_transferase"/>
    <property type="match status" value="1"/>
</dbReference>
<dbReference type="InterPro" id="IPR050486">
    <property type="entry name" value="Mannose-1P_guanyltransferase"/>
</dbReference>